<evidence type="ECO:0000256" key="2">
    <source>
        <dbReference type="ARBA" id="ARBA00010790"/>
    </source>
</evidence>
<dbReference type="Gene3D" id="3.30.560.10">
    <property type="entry name" value="Glucose Oxidase, domain 3"/>
    <property type="match status" value="1"/>
</dbReference>
<dbReference type="PROSITE" id="PS00624">
    <property type="entry name" value="GMC_OXRED_2"/>
    <property type="match status" value="1"/>
</dbReference>
<dbReference type="InterPro" id="IPR012132">
    <property type="entry name" value="GMC_OxRdtase"/>
</dbReference>
<dbReference type="PANTHER" id="PTHR11552:SF147">
    <property type="entry name" value="CHOLINE DEHYDROGENASE, MITOCHONDRIAL"/>
    <property type="match status" value="1"/>
</dbReference>
<dbReference type="Pfam" id="PF05199">
    <property type="entry name" value="GMC_oxred_C"/>
    <property type="match status" value="1"/>
</dbReference>
<comment type="cofactor">
    <cofactor evidence="1">
        <name>FAD</name>
        <dbReference type="ChEBI" id="CHEBI:57692"/>
    </cofactor>
</comment>
<keyword evidence="4" id="KW-0274">FAD</keyword>
<reference evidence="6" key="1">
    <citation type="submission" date="2023-07" db="EMBL/GenBank/DDBJ databases">
        <authorList>
            <person name="Kim M.K."/>
        </authorList>
    </citation>
    <scope>NUCLEOTIDE SEQUENCE</scope>
    <source>
        <strain evidence="6">CA1-15</strain>
    </source>
</reference>
<dbReference type="RefSeq" id="WP_304559029.1">
    <property type="nucleotide sequence ID" value="NZ_JAUQSZ010000001.1"/>
</dbReference>
<protein>
    <submittedName>
        <fullName evidence="6">GMC family oxidoreductase N-terminal domain-containing protein</fullName>
    </submittedName>
</protein>
<accession>A0ABT8ZTA6</accession>
<evidence type="ECO:0000259" key="5">
    <source>
        <dbReference type="PROSITE" id="PS00624"/>
    </source>
</evidence>
<dbReference type="Proteomes" id="UP001176468">
    <property type="component" value="Unassembled WGS sequence"/>
</dbReference>
<dbReference type="SUPFAM" id="SSF51905">
    <property type="entry name" value="FAD/NAD(P)-binding domain"/>
    <property type="match status" value="1"/>
</dbReference>
<dbReference type="Gene3D" id="3.50.50.60">
    <property type="entry name" value="FAD/NAD(P)-binding domain"/>
    <property type="match status" value="1"/>
</dbReference>
<dbReference type="PANTHER" id="PTHR11552">
    <property type="entry name" value="GLUCOSE-METHANOL-CHOLINE GMC OXIDOREDUCTASE"/>
    <property type="match status" value="1"/>
</dbReference>
<gene>
    <name evidence="6" type="ORF">Q5H94_00510</name>
</gene>
<dbReference type="InterPro" id="IPR007867">
    <property type="entry name" value="GMC_OxRtase_C"/>
</dbReference>
<name>A0ABT8ZTA6_9SPHN</name>
<dbReference type="SUPFAM" id="SSF54373">
    <property type="entry name" value="FAD-linked reductases, C-terminal domain"/>
    <property type="match status" value="1"/>
</dbReference>
<dbReference type="InterPro" id="IPR036188">
    <property type="entry name" value="FAD/NAD-bd_sf"/>
</dbReference>
<dbReference type="PIRSF" id="PIRSF000137">
    <property type="entry name" value="Alcohol_oxidase"/>
    <property type="match status" value="1"/>
</dbReference>
<dbReference type="Pfam" id="PF00732">
    <property type="entry name" value="GMC_oxred_N"/>
    <property type="match status" value="1"/>
</dbReference>
<evidence type="ECO:0000256" key="3">
    <source>
        <dbReference type="ARBA" id="ARBA00022630"/>
    </source>
</evidence>
<dbReference type="InterPro" id="IPR000172">
    <property type="entry name" value="GMC_OxRdtase_N"/>
</dbReference>
<evidence type="ECO:0000256" key="1">
    <source>
        <dbReference type="ARBA" id="ARBA00001974"/>
    </source>
</evidence>
<feature type="domain" description="Glucose-methanol-choline oxidoreductase N-terminal" evidence="5">
    <location>
        <begin position="253"/>
        <end position="267"/>
    </location>
</feature>
<evidence type="ECO:0000313" key="6">
    <source>
        <dbReference type="EMBL" id="MDO7840795.1"/>
    </source>
</evidence>
<dbReference type="EMBL" id="JAUQSZ010000001">
    <property type="protein sequence ID" value="MDO7840795.1"/>
    <property type="molecule type" value="Genomic_DNA"/>
</dbReference>
<evidence type="ECO:0000313" key="7">
    <source>
        <dbReference type="Proteomes" id="UP001176468"/>
    </source>
</evidence>
<evidence type="ECO:0000256" key="4">
    <source>
        <dbReference type="ARBA" id="ARBA00022827"/>
    </source>
</evidence>
<sequence>MSAWDYVIVGAGSAGCVLAARLSEDADVRVLLLEAGAWDRDPMIRLPLGFGMLHGARKHDWGYDSEPDPALEGRVTPVQRGKVVGGSSSTNAMNFVRGHHSDFDRWAASGAEGWSFADVLPYFRKLESFEDGGDAWRGGSGPLRVTRSKWRDPLNDAVFEAAARLGYPSTPDFNGAEQRGFSVQQLSLAGGRRQSAATAWLLPARKRPNLEIRTGVLVERICFDGRRATGVRFRHRGAEITASANREIIVSAGAIASPQLLLRSGVGDADDLRAIGISPQIDAPEVGRNLRDHPSAGVRYVRAKPGPFQALMRLDRLAPAMARAMLFGTGPAAAIPGGISGFISTAGQGVPDVQILYSPTSFDAAPWLPPFRHAFRDTFSMRAVLLRPETTGRILLRDADPSSKPRIQLKAFAHDWEMETLGRGVSAVLDLCEAPELAPFRGDRILPAARPESREDMNAFLRRTAFALDHPACTCAIGKVVDSSLRVIGAENLRVIDASVMPDLVGGNINAAVLMIAERGADLIKAGG</sequence>
<proteinExistence type="inferred from homology"/>
<organism evidence="6 7">
    <name type="scientific">Sphingomonas immobilis</name>
    <dbReference type="NCBI Taxonomy" id="3063997"/>
    <lineage>
        <taxon>Bacteria</taxon>
        <taxon>Pseudomonadati</taxon>
        <taxon>Pseudomonadota</taxon>
        <taxon>Alphaproteobacteria</taxon>
        <taxon>Sphingomonadales</taxon>
        <taxon>Sphingomonadaceae</taxon>
        <taxon>Sphingomonas</taxon>
    </lineage>
</organism>
<comment type="caution">
    <text evidence="6">The sequence shown here is derived from an EMBL/GenBank/DDBJ whole genome shotgun (WGS) entry which is preliminary data.</text>
</comment>
<keyword evidence="3" id="KW-0285">Flavoprotein</keyword>
<comment type="similarity">
    <text evidence="2">Belongs to the GMC oxidoreductase family.</text>
</comment>
<keyword evidence="7" id="KW-1185">Reference proteome</keyword>